<protein>
    <submittedName>
        <fullName evidence="2">Uncharacterized protein</fullName>
    </submittedName>
</protein>
<dbReference type="RefSeq" id="WP_002701638.1">
    <property type="nucleotide sequence ID" value="NZ_AAWS01000039.1"/>
</dbReference>
<dbReference type="EMBL" id="AAWS01000039">
    <property type="protein sequence ID" value="EAY26051.1"/>
    <property type="molecule type" value="Genomic_DNA"/>
</dbReference>
<feature type="compositionally biased region" description="Low complexity" evidence="1">
    <location>
        <begin position="86"/>
        <end position="95"/>
    </location>
</feature>
<dbReference type="Proteomes" id="UP000004095">
    <property type="component" value="Unassembled WGS sequence"/>
</dbReference>
<feature type="region of interest" description="Disordered" evidence="1">
    <location>
        <begin position="64"/>
        <end position="95"/>
    </location>
</feature>
<evidence type="ECO:0000256" key="1">
    <source>
        <dbReference type="SAM" id="MobiDB-lite"/>
    </source>
</evidence>
<proteinExistence type="predicted"/>
<name>A1ZU80_MICM2</name>
<keyword evidence="3" id="KW-1185">Reference proteome</keyword>
<accession>A1ZU80</accession>
<dbReference type="AlphaFoldDB" id="A1ZU80"/>
<evidence type="ECO:0000313" key="2">
    <source>
        <dbReference type="EMBL" id="EAY26051.1"/>
    </source>
</evidence>
<sequence>MAEELVTRENKLRARELAFERQPRFEEKARVQVDSKTWVLLSPTIAQNQKKLKAYLKRRAKRLQKRKERFEAEKRSRMERGKISAQKTKQQKQTA</sequence>
<evidence type="ECO:0000313" key="3">
    <source>
        <dbReference type="Proteomes" id="UP000004095"/>
    </source>
</evidence>
<organism evidence="2 3">
    <name type="scientific">Microscilla marina ATCC 23134</name>
    <dbReference type="NCBI Taxonomy" id="313606"/>
    <lineage>
        <taxon>Bacteria</taxon>
        <taxon>Pseudomonadati</taxon>
        <taxon>Bacteroidota</taxon>
        <taxon>Cytophagia</taxon>
        <taxon>Cytophagales</taxon>
        <taxon>Microscillaceae</taxon>
        <taxon>Microscilla</taxon>
    </lineage>
</organism>
<comment type="caution">
    <text evidence="2">The sequence shown here is derived from an EMBL/GenBank/DDBJ whole genome shotgun (WGS) entry which is preliminary data.</text>
</comment>
<gene>
    <name evidence="2" type="ORF">M23134_06400</name>
</gene>
<reference evidence="2 3" key="1">
    <citation type="submission" date="2007-01" db="EMBL/GenBank/DDBJ databases">
        <authorList>
            <person name="Haygood M."/>
            <person name="Podell S."/>
            <person name="Anderson C."/>
            <person name="Hopkinson B."/>
            <person name="Roe K."/>
            <person name="Barbeau K."/>
            <person name="Gaasterland T."/>
            <person name="Ferriera S."/>
            <person name="Johnson J."/>
            <person name="Kravitz S."/>
            <person name="Beeson K."/>
            <person name="Sutton G."/>
            <person name="Rogers Y.-H."/>
            <person name="Friedman R."/>
            <person name="Frazier M."/>
            <person name="Venter J.C."/>
        </authorList>
    </citation>
    <scope>NUCLEOTIDE SEQUENCE [LARGE SCALE GENOMIC DNA]</scope>
    <source>
        <strain evidence="2 3">ATCC 23134</strain>
    </source>
</reference>
<feature type="compositionally biased region" description="Basic and acidic residues" evidence="1">
    <location>
        <begin position="68"/>
        <end position="82"/>
    </location>
</feature>